<dbReference type="AlphaFoldDB" id="X1BVV9"/>
<protein>
    <submittedName>
        <fullName evidence="2">Uncharacterized protein</fullName>
    </submittedName>
</protein>
<organism evidence="2">
    <name type="scientific">marine sediment metagenome</name>
    <dbReference type="NCBI Taxonomy" id="412755"/>
    <lineage>
        <taxon>unclassified sequences</taxon>
        <taxon>metagenomes</taxon>
        <taxon>ecological metagenomes</taxon>
    </lineage>
</organism>
<evidence type="ECO:0000256" key="1">
    <source>
        <dbReference type="SAM" id="MobiDB-lite"/>
    </source>
</evidence>
<dbReference type="EMBL" id="BART01010111">
    <property type="protein sequence ID" value="GAG85277.1"/>
    <property type="molecule type" value="Genomic_DNA"/>
</dbReference>
<name>X1BVV9_9ZZZZ</name>
<evidence type="ECO:0000313" key="2">
    <source>
        <dbReference type="EMBL" id="GAG85277.1"/>
    </source>
</evidence>
<reference evidence="2" key="1">
    <citation type="journal article" date="2014" name="Front. Microbiol.">
        <title>High frequency of phylogenetically diverse reductive dehalogenase-homologous genes in deep subseafloor sedimentary metagenomes.</title>
        <authorList>
            <person name="Kawai M."/>
            <person name="Futagami T."/>
            <person name="Toyoda A."/>
            <person name="Takaki Y."/>
            <person name="Nishi S."/>
            <person name="Hori S."/>
            <person name="Arai W."/>
            <person name="Tsubouchi T."/>
            <person name="Morono Y."/>
            <person name="Uchiyama I."/>
            <person name="Ito T."/>
            <person name="Fujiyama A."/>
            <person name="Inagaki F."/>
            <person name="Takami H."/>
        </authorList>
    </citation>
    <scope>NUCLEOTIDE SEQUENCE</scope>
    <source>
        <strain evidence="2">Expedition CK06-06</strain>
    </source>
</reference>
<proteinExistence type="predicted"/>
<sequence length="155" mass="17259">MEKTSKLITIIHTGEREYEGRKGQQYTVKFENGDSGQLEVWGDSKPPAEGETVSYELNETSFGTRIKLPRKSGGGGFGGAKKWTPQDVAQQDAIKLTCAAIEAGLDLKYYKQFFVECKSFMLHQEKEALTEKDLGMPDDKAAPVIQAEETDDMPF</sequence>
<gene>
    <name evidence="2" type="ORF">S01H4_22156</name>
</gene>
<feature type="region of interest" description="Disordered" evidence="1">
    <location>
        <begin position="129"/>
        <end position="155"/>
    </location>
</feature>
<comment type="caution">
    <text evidence="2">The sequence shown here is derived from an EMBL/GenBank/DDBJ whole genome shotgun (WGS) entry which is preliminary data.</text>
</comment>
<accession>X1BVV9</accession>
<feature type="compositionally biased region" description="Basic and acidic residues" evidence="1">
    <location>
        <begin position="129"/>
        <end position="141"/>
    </location>
</feature>